<accession>A0A9D4ENN5</accession>
<reference evidence="1" key="2">
    <citation type="submission" date="2020-11" db="EMBL/GenBank/DDBJ databases">
        <authorList>
            <person name="McCartney M.A."/>
            <person name="Auch B."/>
            <person name="Kono T."/>
            <person name="Mallez S."/>
            <person name="Becker A."/>
            <person name="Gohl D.M."/>
            <person name="Silverstein K.A.T."/>
            <person name="Koren S."/>
            <person name="Bechman K.B."/>
            <person name="Herman A."/>
            <person name="Abrahante J.E."/>
            <person name="Garbe J."/>
        </authorList>
    </citation>
    <scope>NUCLEOTIDE SEQUENCE</scope>
    <source>
        <strain evidence="1">Duluth1</strain>
        <tissue evidence="1">Whole animal</tissue>
    </source>
</reference>
<evidence type="ECO:0000313" key="2">
    <source>
        <dbReference type="Proteomes" id="UP000828390"/>
    </source>
</evidence>
<comment type="caution">
    <text evidence="1">The sequence shown here is derived from an EMBL/GenBank/DDBJ whole genome shotgun (WGS) entry which is preliminary data.</text>
</comment>
<protein>
    <submittedName>
        <fullName evidence="1">Uncharacterized protein</fullName>
    </submittedName>
</protein>
<dbReference type="Proteomes" id="UP000828390">
    <property type="component" value="Unassembled WGS sequence"/>
</dbReference>
<organism evidence="1 2">
    <name type="scientific">Dreissena polymorpha</name>
    <name type="common">Zebra mussel</name>
    <name type="synonym">Mytilus polymorpha</name>
    <dbReference type="NCBI Taxonomy" id="45954"/>
    <lineage>
        <taxon>Eukaryota</taxon>
        <taxon>Metazoa</taxon>
        <taxon>Spiralia</taxon>
        <taxon>Lophotrochozoa</taxon>
        <taxon>Mollusca</taxon>
        <taxon>Bivalvia</taxon>
        <taxon>Autobranchia</taxon>
        <taxon>Heteroconchia</taxon>
        <taxon>Euheterodonta</taxon>
        <taxon>Imparidentia</taxon>
        <taxon>Neoheterodontei</taxon>
        <taxon>Myida</taxon>
        <taxon>Dreissenoidea</taxon>
        <taxon>Dreissenidae</taxon>
        <taxon>Dreissena</taxon>
    </lineage>
</organism>
<sequence length="160" mass="17035">MQANTNDIYADQSIDNTICNRNGYFQLATTQAFSNRFKRMLFKTKPGCGSPSWLSSSALPVWLVPTFPSMYGACELVPTFPSMYCACELVSTILSVNCGLAPTIPSLNCPFGLAPTFSSLICACIRMVPVFSSVPSPCVPVPALVCWGQLSAPTASSGTA</sequence>
<evidence type="ECO:0000313" key="1">
    <source>
        <dbReference type="EMBL" id="KAH3784029.1"/>
    </source>
</evidence>
<gene>
    <name evidence="1" type="ORF">DPMN_161979</name>
</gene>
<keyword evidence="2" id="KW-1185">Reference proteome</keyword>
<proteinExistence type="predicted"/>
<reference evidence="1" key="1">
    <citation type="journal article" date="2019" name="bioRxiv">
        <title>The Genome of the Zebra Mussel, Dreissena polymorpha: A Resource for Invasive Species Research.</title>
        <authorList>
            <person name="McCartney M.A."/>
            <person name="Auch B."/>
            <person name="Kono T."/>
            <person name="Mallez S."/>
            <person name="Zhang Y."/>
            <person name="Obille A."/>
            <person name="Becker A."/>
            <person name="Abrahante J.E."/>
            <person name="Garbe J."/>
            <person name="Badalamenti J.P."/>
            <person name="Herman A."/>
            <person name="Mangelson H."/>
            <person name="Liachko I."/>
            <person name="Sullivan S."/>
            <person name="Sone E.D."/>
            <person name="Koren S."/>
            <person name="Silverstein K.A.T."/>
            <person name="Beckman K.B."/>
            <person name="Gohl D.M."/>
        </authorList>
    </citation>
    <scope>NUCLEOTIDE SEQUENCE</scope>
    <source>
        <strain evidence="1">Duluth1</strain>
        <tissue evidence="1">Whole animal</tissue>
    </source>
</reference>
<dbReference type="EMBL" id="JAIWYP010000008">
    <property type="protein sequence ID" value="KAH3784029.1"/>
    <property type="molecule type" value="Genomic_DNA"/>
</dbReference>
<dbReference type="AlphaFoldDB" id="A0A9D4ENN5"/>
<name>A0A9D4ENN5_DREPO</name>